<dbReference type="Proteomes" id="UP001296993">
    <property type="component" value="Unassembled WGS sequence"/>
</dbReference>
<feature type="transmembrane region" description="Helical" evidence="1">
    <location>
        <begin position="203"/>
        <end position="223"/>
    </location>
</feature>
<dbReference type="Pfam" id="PF11139">
    <property type="entry name" value="SfLAP"/>
    <property type="match status" value="1"/>
</dbReference>
<dbReference type="RefSeq" id="WP_210000911.1">
    <property type="nucleotide sequence ID" value="NZ_BAAAJY010000001.1"/>
</dbReference>
<evidence type="ECO:0000313" key="3">
    <source>
        <dbReference type="Proteomes" id="UP001296993"/>
    </source>
</evidence>
<evidence type="ECO:0000313" key="2">
    <source>
        <dbReference type="EMBL" id="MBP2388105.1"/>
    </source>
</evidence>
<name>A0ABS4XI47_9MICC</name>
<protein>
    <recommendedName>
        <fullName evidence="4">GAP family protein</fullName>
    </recommendedName>
</protein>
<feature type="transmembrane region" description="Helical" evidence="1">
    <location>
        <begin position="12"/>
        <end position="33"/>
    </location>
</feature>
<dbReference type="InterPro" id="IPR021315">
    <property type="entry name" value="Gap/Sap"/>
</dbReference>
<evidence type="ECO:0000256" key="1">
    <source>
        <dbReference type="SAM" id="Phobius"/>
    </source>
</evidence>
<comment type="caution">
    <text evidence="2">The sequence shown here is derived from an EMBL/GenBank/DDBJ whole genome shotgun (WGS) entry which is preliminary data.</text>
</comment>
<organism evidence="2 3">
    <name type="scientific">Paeniglutamicibacter kerguelensis</name>
    <dbReference type="NCBI Taxonomy" id="254788"/>
    <lineage>
        <taxon>Bacteria</taxon>
        <taxon>Bacillati</taxon>
        <taxon>Actinomycetota</taxon>
        <taxon>Actinomycetes</taxon>
        <taxon>Micrococcales</taxon>
        <taxon>Micrococcaceae</taxon>
        <taxon>Paeniglutamicibacter</taxon>
    </lineage>
</organism>
<feature type="transmembrane region" description="Helical" evidence="1">
    <location>
        <begin position="76"/>
        <end position="97"/>
    </location>
</feature>
<accession>A0ABS4XI47</accession>
<feature type="transmembrane region" description="Helical" evidence="1">
    <location>
        <begin position="161"/>
        <end position="182"/>
    </location>
</feature>
<proteinExistence type="predicted"/>
<dbReference type="EMBL" id="JAGIOF010000001">
    <property type="protein sequence ID" value="MBP2388105.1"/>
    <property type="molecule type" value="Genomic_DNA"/>
</dbReference>
<keyword evidence="1" id="KW-1133">Transmembrane helix</keyword>
<feature type="transmembrane region" description="Helical" evidence="1">
    <location>
        <begin position="45"/>
        <end position="64"/>
    </location>
</feature>
<keyword evidence="1" id="KW-0812">Transmembrane</keyword>
<gene>
    <name evidence="2" type="ORF">JOF47_003616</name>
</gene>
<evidence type="ECO:0008006" key="4">
    <source>
        <dbReference type="Google" id="ProtNLM"/>
    </source>
</evidence>
<sequence length="224" mass="23662">MIMILQAIGHLLPLAVAMAISSVPITAALLILLSPNPGRSPIAYLSGWILGIIVVVVLFALGAATLPAHVDLQPVFLVGIFLIAIGLTMEAFALVLWRRSDRTAASELPKWLRAVGAVRPWQAFGFGFALNLRPKSLLIGVAAGVVLTAHPLTVADATIAVAVYTALSASTVGIPVVFAFVSPERAEPHLVLVHDWIIANNRVITILVMVLIGFVIIGTGMTML</sequence>
<keyword evidence="1" id="KW-0472">Membrane</keyword>
<keyword evidence="3" id="KW-1185">Reference proteome</keyword>
<reference evidence="2 3" key="1">
    <citation type="submission" date="2021-03" db="EMBL/GenBank/DDBJ databases">
        <title>Sequencing the genomes of 1000 actinobacteria strains.</title>
        <authorList>
            <person name="Klenk H.-P."/>
        </authorList>
    </citation>
    <scope>NUCLEOTIDE SEQUENCE [LARGE SCALE GENOMIC DNA]</scope>
    <source>
        <strain evidence="2 3">DSM 15797</strain>
    </source>
</reference>